<evidence type="ECO:0000256" key="3">
    <source>
        <dbReference type="ARBA" id="ARBA00016197"/>
    </source>
</evidence>
<organism evidence="8 9">
    <name type="scientific">Phlyctema vagabunda</name>
    <dbReference type="NCBI Taxonomy" id="108571"/>
    <lineage>
        <taxon>Eukaryota</taxon>
        <taxon>Fungi</taxon>
        <taxon>Dikarya</taxon>
        <taxon>Ascomycota</taxon>
        <taxon>Pezizomycotina</taxon>
        <taxon>Leotiomycetes</taxon>
        <taxon>Helotiales</taxon>
        <taxon>Dermateaceae</taxon>
        <taxon>Phlyctema</taxon>
    </lineage>
</organism>
<keyword evidence="5" id="KW-0496">Mitochondrion</keyword>
<evidence type="ECO:0000313" key="9">
    <source>
        <dbReference type="Proteomes" id="UP001629113"/>
    </source>
</evidence>
<proteinExistence type="inferred from homology"/>
<comment type="subcellular location">
    <subcellularLocation>
        <location evidence="1">Mitochondrion</location>
    </subcellularLocation>
</comment>
<comment type="similarity">
    <text evidence="2">Belongs to the AIM9 family.</text>
</comment>
<evidence type="ECO:0000259" key="7">
    <source>
        <dbReference type="Pfam" id="PF01636"/>
    </source>
</evidence>
<dbReference type="PANTHER" id="PTHR36091:SF1">
    <property type="entry name" value="ALTERED INHERITANCE OF MITOCHONDRIA PROTEIN 9, MITOCHONDRIAL"/>
    <property type="match status" value="1"/>
</dbReference>
<keyword evidence="4" id="KW-0809">Transit peptide</keyword>
<evidence type="ECO:0000313" key="8">
    <source>
        <dbReference type="EMBL" id="KAL3417373.1"/>
    </source>
</evidence>
<dbReference type="Pfam" id="PF01636">
    <property type="entry name" value="APH"/>
    <property type="match status" value="1"/>
</dbReference>
<dbReference type="EMBL" id="JBFCZG010000011">
    <property type="protein sequence ID" value="KAL3417373.1"/>
    <property type="molecule type" value="Genomic_DNA"/>
</dbReference>
<evidence type="ECO:0000256" key="4">
    <source>
        <dbReference type="ARBA" id="ARBA00022946"/>
    </source>
</evidence>
<dbReference type="Gene3D" id="3.30.200.20">
    <property type="entry name" value="Phosphorylase Kinase, domain 1"/>
    <property type="match status" value="1"/>
</dbReference>
<evidence type="ECO:0000256" key="2">
    <source>
        <dbReference type="ARBA" id="ARBA00005543"/>
    </source>
</evidence>
<name>A0ABR4P248_9HELO</name>
<comment type="caution">
    <text evidence="8">The sequence shown here is derived from an EMBL/GenBank/DDBJ whole genome shotgun (WGS) entry which is preliminary data.</text>
</comment>
<dbReference type="PANTHER" id="PTHR36091">
    <property type="entry name" value="ALTERED INHERITANCE OF MITOCHONDRIA PROTEIN 9, MITOCHONDRIAL"/>
    <property type="match status" value="1"/>
</dbReference>
<sequence>MDNGARIVARIPFKISGPEMLTTHSEVATMAYIRKHTDIPVPEVLEWNDCKTNAIGTEYIIMEHVPGIQLHKKWAEMNAVQHMRCVRALAKTIKSMAALNFSAYGSIYFADIQIDPELKISLGEFCLGPSCAKEYWDCMPGESRYYEQKKPNRGPWNDLSQYCTGLLDQGFSRIPSEDAAPKDEPIYRGSISEHNKLLQSSREVIEALQKSTLLQNIAQPTLLHADLHKRNIFASEDDPTVITSIIDWQSTSVEPAFAYASETPDLVDRDSVPGSILAAAGQETPIKNEFEEEHEDAETAEQRRALERDEWGCYQTLEISLKVDAPKEIGLPGECSYQPSAQELAEHTTQYDEFEMVQGFKDLLNEMIDSNSEGWVHLEDWEAAKEEHKDTLEWWLRDADKSDEPGISAAYIEKIWPFDIEKKREE</sequence>
<dbReference type="InterPro" id="IPR002575">
    <property type="entry name" value="Aminoglycoside_PTrfase"/>
</dbReference>
<evidence type="ECO:0000256" key="1">
    <source>
        <dbReference type="ARBA" id="ARBA00004173"/>
    </source>
</evidence>
<dbReference type="InterPro" id="IPR011009">
    <property type="entry name" value="Kinase-like_dom_sf"/>
</dbReference>
<dbReference type="SUPFAM" id="SSF56112">
    <property type="entry name" value="Protein kinase-like (PK-like)"/>
    <property type="match status" value="1"/>
</dbReference>
<gene>
    <name evidence="8" type="ORF">PVAG01_11373</name>
</gene>
<evidence type="ECO:0000256" key="5">
    <source>
        <dbReference type="ARBA" id="ARBA00023128"/>
    </source>
</evidence>
<feature type="domain" description="Aminoglycoside phosphotransferase" evidence="7">
    <location>
        <begin position="7"/>
        <end position="255"/>
    </location>
</feature>
<protein>
    <recommendedName>
        <fullName evidence="3">Altered inheritance of mitochondria protein 9, mitochondrial</fullName>
    </recommendedName>
    <alternativeName>
        <fullName evidence="6">Found in mitochondrial proteome protein 29</fullName>
    </alternativeName>
</protein>
<dbReference type="InterPro" id="IPR051035">
    <property type="entry name" value="Mito_inheritance_9"/>
</dbReference>
<evidence type="ECO:0000256" key="6">
    <source>
        <dbReference type="ARBA" id="ARBA00031849"/>
    </source>
</evidence>
<keyword evidence="9" id="KW-1185">Reference proteome</keyword>
<reference evidence="8 9" key="1">
    <citation type="submission" date="2024-06" db="EMBL/GenBank/DDBJ databases">
        <title>Complete genome of Phlyctema vagabunda strain 19-DSS-EL-015.</title>
        <authorList>
            <person name="Fiorenzani C."/>
        </authorList>
    </citation>
    <scope>NUCLEOTIDE SEQUENCE [LARGE SCALE GENOMIC DNA]</scope>
    <source>
        <strain evidence="8 9">19-DSS-EL-015</strain>
    </source>
</reference>
<dbReference type="Gene3D" id="3.90.1200.10">
    <property type="match status" value="1"/>
</dbReference>
<accession>A0ABR4P248</accession>
<dbReference type="Proteomes" id="UP001629113">
    <property type="component" value="Unassembled WGS sequence"/>
</dbReference>